<feature type="compositionally biased region" description="Low complexity" evidence="1">
    <location>
        <begin position="553"/>
        <end position="562"/>
    </location>
</feature>
<proteinExistence type="predicted"/>
<protein>
    <submittedName>
        <fullName evidence="2">UPF0134 protein</fullName>
    </submittedName>
</protein>
<reference evidence="2" key="2">
    <citation type="journal article" date="2023" name="BMC Genomics">
        <title>Pest status, molecular evolution, and epigenetic factors derived from the genome assembly of Frankliniella fusca, a thysanopteran phytovirus vector.</title>
        <authorList>
            <person name="Catto M.A."/>
            <person name="Labadie P.E."/>
            <person name="Jacobson A.L."/>
            <person name="Kennedy G.G."/>
            <person name="Srinivasan R."/>
            <person name="Hunt B.G."/>
        </authorList>
    </citation>
    <scope>NUCLEOTIDE SEQUENCE</scope>
    <source>
        <strain evidence="2">PL_HMW_Pooled</strain>
    </source>
</reference>
<sequence>MLYYFTTVAGFHHVSSAGGESTPVSSEGLPTPLSPTGTRRCLADGVISVHRASLFGIYFLLSQEARAKHPAALPKKDFSKIERALEALLTGLPQAGLLLTREAALLTGLPNALLTGEAGTLLTGEAALLTGEAALLTGEATLLTGLPNALLAGEASTLLTGEASTLLTGEAGALLTGEAGTLLTRQTALRSTERGALLTREGALSTGQVVEAGARLAAADGALEAACGAAAGVPLLTWSVHSQSLLALREQALLTGEATLLTARSRKTALLTGEAGTLLAGESTLLAGEGTLLTGETGALLTGESSLLAGESTLLTGEAGALLAGESALLAGESTLLAGESSLLAGEAGALLTVVGSSVLVARSLKRTCRSECTVQLLTRGWHAVGPAETSTQVVAVESRLADAAVDVHAVEARLAETAVEARLADRRTGEATLSTRQVVGARSTRGDVRVCRSVDARASKTLLSANVEDALRTVHTTLGSVEATLRSVEATLRPVEASLGSVEATLGSVEATLESIEATLRSVEPSWATCARHSISSAGGCPREATGVSTREGTAGSRSAGEGAGPGSAGEGATGSGSTREGSSSWSAGEGAAGSGSAREGPSSGSAGEGATGSGSAREGAAGSGNTREGTLRSPSAGAVRRSHSLLLPRSLRILTRLNGCERVAYRLEDTLLVHLYLSPRGARALCLVVQPSDDSEVRSRQSVLVAPVAVPYVGISGGPPFNHLKQQFSRARPGPARPGSEARTSPSGWVVYTEFLGSEGPLGVHSKPLFLYATI</sequence>
<comment type="caution">
    <text evidence="2">The sequence shown here is derived from an EMBL/GenBank/DDBJ whole genome shotgun (WGS) entry which is preliminary data.</text>
</comment>
<feature type="compositionally biased region" description="Low complexity" evidence="1">
    <location>
        <begin position="615"/>
        <end position="626"/>
    </location>
</feature>
<dbReference type="Proteomes" id="UP001219518">
    <property type="component" value="Unassembled WGS sequence"/>
</dbReference>
<keyword evidence="3" id="KW-1185">Reference proteome</keyword>
<evidence type="ECO:0000256" key="1">
    <source>
        <dbReference type="SAM" id="MobiDB-lite"/>
    </source>
</evidence>
<name>A0AAE1H246_9NEOP</name>
<feature type="region of interest" description="Disordered" evidence="1">
    <location>
        <begin position="16"/>
        <end position="35"/>
    </location>
</feature>
<dbReference type="EMBL" id="JAHWGI010000321">
    <property type="protein sequence ID" value="KAK3913412.1"/>
    <property type="molecule type" value="Genomic_DNA"/>
</dbReference>
<reference evidence="2" key="1">
    <citation type="submission" date="2021-07" db="EMBL/GenBank/DDBJ databases">
        <authorList>
            <person name="Catto M.A."/>
            <person name="Jacobson A."/>
            <person name="Kennedy G."/>
            <person name="Labadie P."/>
            <person name="Hunt B.G."/>
            <person name="Srinivasan R."/>
        </authorList>
    </citation>
    <scope>NUCLEOTIDE SEQUENCE</scope>
    <source>
        <strain evidence="2">PL_HMW_Pooled</strain>
        <tissue evidence="2">Head</tissue>
    </source>
</reference>
<evidence type="ECO:0000313" key="3">
    <source>
        <dbReference type="Proteomes" id="UP001219518"/>
    </source>
</evidence>
<dbReference type="AlphaFoldDB" id="A0AAE1H246"/>
<evidence type="ECO:0000313" key="2">
    <source>
        <dbReference type="EMBL" id="KAK3913412.1"/>
    </source>
</evidence>
<feature type="compositionally biased region" description="Gly residues" evidence="1">
    <location>
        <begin position="563"/>
        <end position="576"/>
    </location>
</feature>
<feature type="region of interest" description="Disordered" evidence="1">
    <location>
        <begin position="535"/>
        <end position="643"/>
    </location>
</feature>
<gene>
    <name evidence="2" type="ORF">KUF71_022880</name>
</gene>
<accession>A0AAE1H246</accession>
<organism evidence="2 3">
    <name type="scientific">Frankliniella fusca</name>
    <dbReference type="NCBI Taxonomy" id="407009"/>
    <lineage>
        <taxon>Eukaryota</taxon>
        <taxon>Metazoa</taxon>
        <taxon>Ecdysozoa</taxon>
        <taxon>Arthropoda</taxon>
        <taxon>Hexapoda</taxon>
        <taxon>Insecta</taxon>
        <taxon>Pterygota</taxon>
        <taxon>Neoptera</taxon>
        <taxon>Paraneoptera</taxon>
        <taxon>Thysanoptera</taxon>
        <taxon>Terebrantia</taxon>
        <taxon>Thripoidea</taxon>
        <taxon>Thripidae</taxon>
        <taxon>Frankliniella</taxon>
    </lineage>
</organism>
<feature type="compositionally biased region" description="Low complexity" evidence="1">
    <location>
        <begin position="577"/>
        <end position="607"/>
    </location>
</feature>